<feature type="domain" description="AB hydrolase-1" evidence="2">
    <location>
        <begin position="27"/>
        <end position="278"/>
    </location>
</feature>
<dbReference type="SUPFAM" id="SSF53474">
    <property type="entry name" value="alpha/beta-Hydrolases"/>
    <property type="match status" value="1"/>
</dbReference>
<dbReference type="OrthoDB" id="5422338at2"/>
<organism evidence="3 4">
    <name type="scientific">Saccharomonospora xinjiangensis XJ-54</name>
    <dbReference type="NCBI Taxonomy" id="882086"/>
    <lineage>
        <taxon>Bacteria</taxon>
        <taxon>Bacillati</taxon>
        <taxon>Actinomycetota</taxon>
        <taxon>Actinomycetes</taxon>
        <taxon>Pseudonocardiales</taxon>
        <taxon>Pseudonocardiaceae</taxon>
        <taxon>Saccharomonospora</taxon>
    </lineage>
</organism>
<evidence type="ECO:0000256" key="1">
    <source>
        <dbReference type="ARBA" id="ARBA00022801"/>
    </source>
</evidence>
<sequence length="300" mass="32210">MSPRIVTRDGVSLAVEHGGPADADTTVVLVHGWAQDRRTWDRVVELLPASVRYVRYDLCGHGESDPPEATTIDRLADDLAEVVAAFAPTGGLVLAGHSMGGMTIMAMADRYPDLVRDRVRGVVFVSTACADMGRLTLGLRGVAGTVAHLIERAVATALVRYRPQRLPLGRRAVMLGARWLVFGRRPRRADVASVADQLLRAHPASVGAFQNEISLHDRTAALSVLRRTPGVVLAGTADRLCSVRHARAIADELDAARLVLCPGAGHMLPQERAREVADEIVALCRATSAPVVSGCPRVRH</sequence>
<dbReference type="Pfam" id="PF12697">
    <property type="entry name" value="Abhydrolase_6"/>
    <property type="match status" value="1"/>
</dbReference>
<keyword evidence="3" id="KW-0808">Transferase</keyword>
<dbReference type="InterPro" id="IPR050266">
    <property type="entry name" value="AB_hydrolase_sf"/>
</dbReference>
<evidence type="ECO:0000313" key="4">
    <source>
        <dbReference type="Proteomes" id="UP000004691"/>
    </source>
</evidence>
<dbReference type="GO" id="GO:0016787">
    <property type="term" value="F:hydrolase activity"/>
    <property type="evidence" value="ECO:0007669"/>
    <property type="project" value="UniProtKB-KW"/>
</dbReference>
<dbReference type="HOGENOM" id="CLU_020336_6_1_11"/>
<dbReference type="PANTHER" id="PTHR43798:SF31">
    <property type="entry name" value="AB HYDROLASE SUPERFAMILY PROTEIN YCLE"/>
    <property type="match status" value="1"/>
</dbReference>
<keyword evidence="4" id="KW-1185">Reference proteome</keyword>
<keyword evidence="3" id="KW-0012">Acyltransferase</keyword>
<keyword evidence="1 3" id="KW-0378">Hydrolase</keyword>
<protein>
    <submittedName>
        <fullName evidence="3">Putative hydrolase or acyltransferase of alpha/beta superfamily</fullName>
    </submittedName>
</protein>
<dbReference type="Gene3D" id="3.40.50.1820">
    <property type="entry name" value="alpha/beta hydrolase"/>
    <property type="match status" value="1"/>
</dbReference>
<dbReference type="InterPro" id="IPR029058">
    <property type="entry name" value="AB_hydrolase_fold"/>
</dbReference>
<evidence type="ECO:0000313" key="3">
    <source>
        <dbReference type="EMBL" id="EID53570.1"/>
    </source>
</evidence>
<dbReference type="GO" id="GO:0016746">
    <property type="term" value="F:acyltransferase activity"/>
    <property type="evidence" value="ECO:0007669"/>
    <property type="project" value="UniProtKB-KW"/>
</dbReference>
<dbReference type="STRING" id="882086.SacxiDRAFT_1319"/>
<dbReference type="AlphaFoldDB" id="I0V0B7"/>
<name>I0V0B7_9PSEU</name>
<dbReference type="InterPro" id="IPR000073">
    <property type="entry name" value="AB_hydrolase_1"/>
</dbReference>
<dbReference type="Proteomes" id="UP000004691">
    <property type="component" value="Unassembled WGS sequence"/>
</dbReference>
<accession>I0V0B7</accession>
<dbReference type="GO" id="GO:0016020">
    <property type="term" value="C:membrane"/>
    <property type="evidence" value="ECO:0007669"/>
    <property type="project" value="TreeGrafter"/>
</dbReference>
<dbReference type="PANTHER" id="PTHR43798">
    <property type="entry name" value="MONOACYLGLYCEROL LIPASE"/>
    <property type="match status" value="1"/>
</dbReference>
<gene>
    <name evidence="3" type="ORF">SacxiDRAFT_1319</name>
</gene>
<proteinExistence type="predicted"/>
<dbReference type="RefSeq" id="WP_006237699.1">
    <property type="nucleotide sequence ID" value="NZ_JH636049.1"/>
</dbReference>
<dbReference type="EMBL" id="JH636049">
    <property type="protein sequence ID" value="EID53570.1"/>
    <property type="molecule type" value="Genomic_DNA"/>
</dbReference>
<dbReference type="eggNOG" id="COG2267">
    <property type="taxonomic scope" value="Bacteria"/>
</dbReference>
<reference evidence="3 4" key="1">
    <citation type="submission" date="2012-01" db="EMBL/GenBank/DDBJ databases">
        <title>Improved High-Quality Draft sequence of Saccharomonospora xinjiangensis XJ-54.</title>
        <authorList>
            <consortium name="US DOE Joint Genome Institute"/>
            <person name="Lucas S."/>
            <person name="Han J."/>
            <person name="Lapidus A."/>
            <person name="Cheng J.-F."/>
            <person name="Goodwin L."/>
            <person name="Pitluck S."/>
            <person name="Peters L."/>
            <person name="Mikhailova N."/>
            <person name="Teshima H."/>
            <person name="Detter J.C."/>
            <person name="Han C."/>
            <person name="Tapia R."/>
            <person name="Land M."/>
            <person name="Hauser L."/>
            <person name="Kyrpides N."/>
            <person name="Ivanova N."/>
            <person name="Pagani I."/>
            <person name="Brambilla E.-M."/>
            <person name="Klenk H.-P."/>
            <person name="Woyke T."/>
        </authorList>
    </citation>
    <scope>NUCLEOTIDE SEQUENCE [LARGE SCALE GENOMIC DNA]</scope>
    <source>
        <strain evidence="3 4">XJ-54</strain>
    </source>
</reference>
<evidence type="ECO:0000259" key="2">
    <source>
        <dbReference type="Pfam" id="PF12697"/>
    </source>
</evidence>